<sequence length="119" mass="12053">MIMPGWPVVGVVAAGGALGAAARYAVAVAWPGPWTTVVINVAGCLAIGAVLARIADRPLLRPFVATGVLGGFTTFSTFAMQSLELGDPVYVGVTVAGSLGAAWLGQRIFRKPTGPPGYA</sequence>
<protein>
    <recommendedName>
        <fullName evidence="10">Fluoride-specific ion channel FluC</fullName>
    </recommendedName>
</protein>
<comment type="similarity">
    <text evidence="7 10">Belongs to the fluoride channel Fluc/FEX (TC 1.A.43) family.</text>
</comment>
<dbReference type="HAMAP" id="MF_00454">
    <property type="entry name" value="FluC"/>
    <property type="match status" value="1"/>
</dbReference>
<comment type="catalytic activity">
    <reaction evidence="8">
        <text>fluoride(in) = fluoride(out)</text>
        <dbReference type="Rhea" id="RHEA:76159"/>
        <dbReference type="ChEBI" id="CHEBI:17051"/>
    </reaction>
    <physiologicalReaction direction="left-to-right" evidence="8">
        <dbReference type="Rhea" id="RHEA:76160"/>
    </physiologicalReaction>
</comment>
<dbReference type="Pfam" id="PF02537">
    <property type="entry name" value="CRCB"/>
    <property type="match status" value="1"/>
</dbReference>
<evidence type="ECO:0000256" key="4">
    <source>
        <dbReference type="ARBA" id="ARBA00022989"/>
    </source>
</evidence>
<reference evidence="11 12" key="1">
    <citation type="submission" date="2023-07" db="EMBL/GenBank/DDBJ databases">
        <title>Sequencing the genomes of 1000 actinobacteria strains.</title>
        <authorList>
            <person name="Klenk H.-P."/>
        </authorList>
    </citation>
    <scope>NUCLEOTIDE SEQUENCE [LARGE SCALE GENOMIC DNA]</scope>
    <source>
        <strain evidence="11 12">DSM 44710</strain>
    </source>
</reference>
<keyword evidence="2 10" id="KW-1003">Cell membrane</keyword>
<keyword evidence="12" id="KW-1185">Reference proteome</keyword>
<name>A0ABT9N4E9_9ACTN</name>
<feature type="transmembrane region" description="Helical" evidence="10">
    <location>
        <begin position="89"/>
        <end position="105"/>
    </location>
</feature>
<comment type="function">
    <text evidence="9 10">Fluoride-specific ion channel. Important for reducing fluoride concentration in the cell, thus reducing its toxicity.</text>
</comment>
<dbReference type="Proteomes" id="UP001240984">
    <property type="component" value="Unassembled WGS sequence"/>
</dbReference>
<dbReference type="EMBL" id="JAUSRA010000001">
    <property type="protein sequence ID" value="MDP9798536.1"/>
    <property type="molecule type" value="Genomic_DNA"/>
</dbReference>
<evidence type="ECO:0000256" key="1">
    <source>
        <dbReference type="ARBA" id="ARBA00004651"/>
    </source>
</evidence>
<evidence type="ECO:0000256" key="7">
    <source>
        <dbReference type="ARBA" id="ARBA00035120"/>
    </source>
</evidence>
<dbReference type="InterPro" id="IPR003691">
    <property type="entry name" value="FluC"/>
</dbReference>
<accession>A0ABT9N4E9</accession>
<feature type="binding site" evidence="10">
    <location>
        <position position="73"/>
    </location>
    <ligand>
        <name>Na(+)</name>
        <dbReference type="ChEBI" id="CHEBI:29101"/>
        <note>structural</note>
    </ligand>
</feature>
<feature type="transmembrane region" description="Helical" evidence="10">
    <location>
        <begin position="37"/>
        <end position="55"/>
    </location>
</feature>
<evidence type="ECO:0000256" key="5">
    <source>
        <dbReference type="ARBA" id="ARBA00023136"/>
    </source>
</evidence>
<comment type="caution">
    <text evidence="11">The sequence shown here is derived from an EMBL/GenBank/DDBJ whole genome shotgun (WGS) entry which is preliminary data.</text>
</comment>
<feature type="binding site" evidence="10">
    <location>
        <position position="70"/>
    </location>
    <ligand>
        <name>Na(+)</name>
        <dbReference type="ChEBI" id="CHEBI:29101"/>
        <note>structural</note>
    </ligand>
</feature>
<evidence type="ECO:0000256" key="2">
    <source>
        <dbReference type="ARBA" id="ARBA00022475"/>
    </source>
</evidence>
<evidence type="ECO:0000256" key="8">
    <source>
        <dbReference type="ARBA" id="ARBA00035585"/>
    </source>
</evidence>
<evidence type="ECO:0000313" key="11">
    <source>
        <dbReference type="EMBL" id="MDP9798536.1"/>
    </source>
</evidence>
<keyword evidence="6 10" id="KW-0407">Ion channel</keyword>
<feature type="transmembrane region" description="Helical" evidence="10">
    <location>
        <begin position="62"/>
        <end position="83"/>
    </location>
</feature>
<keyword evidence="10" id="KW-0813">Transport</keyword>
<keyword evidence="10" id="KW-0915">Sodium</keyword>
<evidence type="ECO:0000256" key="3">
    <source>
        <dbReference type="ARBA" id="ARBA00022692"/>
    </source>
</evidence>
<keyword evidence="3 10" id="KW-0812">Transmembrane</keyword>
<keyword evidence="10" id="KW-0479">Metal-binding</keyword>
<gene>
    <name evidence="10" type="primary">fluC</name>
    <name evidence="10" type="synonym">crcB</name>
    <name evidence="11" type="ORF">J2S43_007048</name>
</gene>
<evidence type="ECO:0000256" key="9">
    <source>
        <dbReference type="ARBA" id="ARBA00049940"/>
    </source>
</evidence>
<evidence type="ECO:0000256" key="6">
    <source>
        <dbReference type="ARBA" id="ARBA00023303"/>
    </source>
</evidence>
<organism evidence="11 12">
    <name type="scientific">Catenuloplanes nepalensis</name>
    <dbReference type="NCBI Taxonomy" id="587533"/>
    <lineage>
        <taxon>Bacteria</taxon>
        <taxon>Bacillati</taxon>
        <taxon>Actinomycetota</taxon>
        <taxon>Actinomycetes</taxon>
        <taxon>Micromonosporales</taxon>
        <taxon>Micromonosporaceae</taxon>
        <taxon>Catenuloplanes</taxon>
    </lineage>
</organism>
<proteinExistence type="inferred from homology"/>
<keyword evidence="10" id="KW-0406">Ion transport</keyword>
<keyword evidence="5 10" id="KW-0472">Membrane</keyword>
<comment type="subcellular location">
    <subcellularLocation>
        <location evidence="1 10">Cell membrane</location>
        <topology evidence="1 10">Multi-pass membrane protein</topology>
    </subcellularLocation>
</comment>
<evidence type="ECO:0000256" key="10">
    <source>
        <dbReference type="HAMAP-Rule" id="MF_00454"/>
    </source>
</evidence>
<evidence type="ECO:0000313" key="12">
    <source>
        <dbReference type="Proteomes" id="UP001240984"/>
    </source>
</evidence>
<keyword evidence="4 10" id="KW-1133">Transmembrane helix</keyword>
<comment type="activity regulation">
    <text evidence="10">Na(+) is not transported, but it plays an essential structural role and its presence is essential for fluoride channel function.</text>
</comment>